<dbReference type="Proteomes" id="UP001065613">
    <property type="component" value="Chromosome"/>
</dbReference>
<sequence>MTYFVINIMRSVAQAEKLILDHVEPLTETEILLLGEAMNRILATEVLSPWDFPDWDNSAMDGYAVRFADVSGIDPENPTRLTVVEEIPAGRQPQNKIEPGQAARIFTGAMMPEGADTVVMQEQTKTQAAQVIILVAPQKKGAFVRSRGDYCQTGEPVLTVGSPIQAAEMAILATTQVTQVMVYRRPQVAIFSTGDELVSPGQPLKIGQIVDSNQSALTAFVQAQGAVPLALGIVSDRREMLKAKMVQAIEAADLVLSTGGVSVGDYDYIESLLEELGGEMLIRQVAIKPGKPLTVAKFPNGCLYFGIPGNPVSALVCCWRFVQPALRKLSGLATGWHPSFIQGRSLTTLKSDGKRETYLWGTVTVNASGYFDFQVAAGSHSSANLINLRGTNALAVIPVGVTEIHAQERVNLLLLNL</sequence>
<evidence type="ECO:0000256" key="3">
    <source>
        <dbReference type="ARBA" id="ARBA00005046"/>
    </source>
</evidence>
<dbReference type="Gene3D" id="3.40.980.10">
    <property type="entry name" value="MoaB/Mog-like domain"/>
    <property type="match status" value="1"/>
</dbReference>
<evidence type="ECO:0000256" key="8">
    <source>
        <dbReference type="ARBA" id="ARBA00022842"/>
    </source>
</evidence>
<reference evidence="13" key="1">
    <citation type="submission" date="2021-04" db="EMBL/GenBank/DDBJ databases">
        <title>Genome sequence of Woronichinia naegeliana from Washington state freshwater lake bloom.</title>
        <authorList>
            <person name="Dreher T.W."/>
        </authorList>
    </citation>
    <scope>NUCLEOTIDE SEQUENCE</scope>
    <source>
        <strain evidence="13">WA131</strain>
    </source>
</reference>
<keyword evidence="7 11" id="KW-0479">Metal-binding</keyword>
<dbReference type="NCBIfam" id="NF045515">
    <property type="entry name" value="Glp_gephyrin"/>
    <property type="match status" value="1"/>
</dbReference>
<dbReference type="InterPro" id="IPR005110">
    <property type="entry name" value="MoeA_linker/N"/>
</dbReference>
<dbReference type="EC" id="2.10.1.1" evidence="11"/>
<feature type="domain" description="MoaB/Mog" evidence="12">
    <location>
        <begin position="189"/>
        <end position="328"/>
    </location>
</feature>
<dbReference type="PANTHER" id="PTHR10192:SF5">
    <property type="entry name" value="GEPHYRIN"/>
    <property type="match status" value="1"/>
</dbReference>
<evidence type="ECO:0000256" key="11">
    <source>
        <dbReference type="RuleBase" id="RU365090"/>
    </source>
</evidence>
<dbReference type="SUPFAM" id="SSF63867">
    <property type="entry name" value="MoeA C-terminal domain-like"/>
    <property type="match status" value="1"/>
</dbReference>
<evidence type="ECO:0000256" key="7">
    <source>
        <dbReference type="ARBA" id="ARBA00022723"/>
    </source>
</evidence>
<dbReference type="GO" id="GO:0005829">
    <property type="term" value="C:cytosol"/>
    <property type="evidence" value="ECO:0007669"/>
    <property type="project" value="TreeGrafter"/>
</dbReference>
<comment type="similarity">
    <text evidence="4 11">Belongs to the MoeA family.</text>
</comment>
<keyword evidence="9 11" id="KW-0501">Molybdenum cofactor biosynthesis</keyword>
<dbReference type="InterPro" id="IPR036135">
    <property type="entry name" value="MoeA_linker/N_sf"/>
</dbReference>
<dbReference type="Pfam" id="PF00994">
    <property type="entry name" value="MoCF_biosynth"/>
    <property type="match status" value="1"/>
</dbReference>
<dbReference type="Gene3D" id="2.40.340.10">
    <property type="entry name" value="MoeA, C-terminal, domain IV"/>
    <property type="match status" value="1"/>
</dbReference>
<comment type="pathway">
    <text evidence="3 11">Cofactor biosynthesis; molybdopterin biosynthesis.</text>
</comment>
<dbReference type="Gene3D" id="2.170.190.11">
    <property type="entry name" value="Molybdopterin biosynthesis moea protein, domain 3"/>
    <property type="match status" value="1"/>
</dbReference>
<dbReference type="InterPro" id="IPR036425">
    <property type="entry name" value="MoaB/Mog-like_dom_sf"/>
</dbReference>
<dbReference type="KEGG" id="wna:KA717_05800"/>
<evidence type="ECO:0000259" key="12">
    <source>
        <dbReference type="SMART" id="SM00852"/>
    </source>
</evidence>
<dbReference type="InterPro" id="IPR008284">
    <property type="entry name" value="MoCF_biosynth_CS"/>
</dbReference>
<comment type="cofactor">
    <cofactor evidence="1 11">
        <name>Mg(2+)</name>
        <dbReference type="ChEBI" id="CHEBI:18420"/>
    </cofactor>
</comment>
<dbReference type="FunFam" id="2.170.190.11:FF:000001">
    <property type="entry name" value="Molybdopterin molybdenumtransferase"/>
    <property type="match status" value="1"/>
</dbReference>
<dbReference type="NCBIfam" id="TIGR00177">
    <property type="entry name" value="molyb_syn"/>
    <property type="match status" value="1"/>
</dbReference>
<evidence type="ECO:0000256" key="6">
    <source>
        <dbReference type="ARBA" id="ARBA00022679"/>
    </source>
</evidence>
<dbReference type="AlphaFoldDB" id="A0A977KYM1"/>
<comment type="function">
    <text evidence="2 11">Catalyzes the insertion of molybdate into adenylated molybdopterin with the concomitant release of AMP.</text>
</comment>
<accession>A0A977KYM1</accession>
<evidence type="ECO:0000256" key="9">
    <source>
        <dbReference type="ARBA" id="ARBA00023150"/>
    </source>
</evidence>
<dbReference type="InterPro" id="IPR038987">
    <property type="entry name" value="MoeA-like"/>
</dbReference>
<dbReference type="PROSITE" id="PS01079">
    <property type="entry name" value="MOCF_BIOSYNTHESIS_2"/>
    <property type="match status" value="1"/>
</dbReference>
<dbReference type="CDD" id="cd00887">
    <property type="entry name" value="MoeA"/>
    <property type="match status" value="1"/>
</dbReference>
<gene>
    <name evidence="13" type="ORF">KA717_05800</name>
</gene>
<evidence type="ECO:0000256" key="2">
    <source>
        <dbReference type="ARBA" id="ARBA00002901"/>
    </source>
</evidence>
<name>A0A977KYM1_9CYAN</name>
<dbReference type="EMBL" id="CP073041">
    <property type="protein sequence ID" value="UXE62318.1"/>
    <property type="molecule type" value="Genomic_DNA"/>
</dbReference>
<dbReference type="SMART" id="SM00852">
    <property type="entry name" value="MoCF_biosynth"/>
    <property type="match status" value="1"/>
</dbReference>
<dbReference type="Pfam" id="PF03454">
    <property type="entry name" value="MoeA_C"/>
    <property type="match status" value="1"/>
</dbReference>
<comment type="catalytic activity">
    <reaction evidence="10">
        <text>adenylyl-molybdopterin + molybdate = Mo-molybdopterin + AMP + H(+)</text>
        <dbReference type="Rhea" id="RHEA:35047"/>
        <dbReference type="ChEBI" id="CHEBI:15378"/>
        <dbReference type="ChEBI" id="CHEBI:36264"/>
        <dbReference type="ChEBI" id="CHEBI:62727"/>
        <dbReference type="ChEBI" id="CHEBI:71302"/>
        <dbReference type="ChEBI" id="CHEBI:456215"/>
        <dbReference type="EC" id="2.10.1.1"/>
    </reaction>
</comment>
<evidence type="ECO:0000256" key="5">
    <source>
        <dbReference type="ARBA" id="ARBA00022505"/>
    </source>
</evidence>
<evidence type="ECO:0000256" key="10">
    <source>
        <dbReference type="ARBA" id="ARBA00047317"/>
    </source>
</evidence>
<evidence type="ECO:0000313" key="13">
    <source>
        <dbReference type="EMBL" id="UXE62318.1"/>
    </source>
</evidence>
<keyword evidence="5 11" id="KW-0500">Molybdenum</keyword>
<proteinExistence type="inferred from homology"/>
<dbReference type="SUPFAM" id="SSF53218">
    <property type="entry name" value="Molybdenum cofactor biosynthesis proteins"/>
    <property type="match status" value="1"/>
</dbReference>
<organism evidence="13">
    <name type="scientific">Woronichinia naegeliana WA131</name>
    <dbReference type="NCBI Taxonomy" id="2824559"/>
    <lineage>
        <taxon>Bacteria</taxon>
        <taxon>Bacillati</taxon>
        <taxon>Cyanobacteriota</taxon>
        <taxon>Cyanophyceae</taxon>
        <taxon>Synechococcales</taxon>
        <taxon>Coelosphaeriaceae</taxon>
        <taxon>Woronichinia</taxon>
    </lineage>
</organism>
<keyword evidence="6 11" id="KW-0808">Transferase</keyword>
<keyword evidence="8 11" id="KW-0460">Magnesium</keyword>
<dbReference type="GO" id="GO:0006777">
    <property type="term" value="P:Mo-molybdopterin cofactor biosynthetic process"/>
    <property type="evidence" value="ECO:0007669"/>
    <property type="project" value="UniProtKB-UniRule"/>
</dbReference>
<dbReference type="Gene3D" id="3.90.105.10">
    <property type="entry name" value="Molybdopterin biosynthesis moea protein, domain 2"/>
    <property type="match status" value="1"/>
</dbReference>
<protein>
    <recommendedName>
        <fullName evidence="11">Molybdopterin molybdenumtransferase</fullName>
        <ecNumber evidence="11">2.10.1.1</ecNumber>
    </recommendedName>
</protein>
<dbReference type="InterPro" id="IPR005111">
    <property type="entry name" value="MoeA_C_domain_IV"/>
</dbReference>
<dbReference type="InterPro" id="IPR036688">
    <property type="entry name" value="MoeA_C_domain_IV_sf"/>
</dbReference>
<evidence type="ECO:0000256" key="4">
    <source>
        <dbReference type="ARBA" id="ARBA00010763"/>
    </source>
</evidence>
<dbReference type="SUPFAM" id="SSF63882">
    <property type="entry name" value="MoeA N-terminal region -like"/>
    <property type="match status" value="1"/>
</dbReference>
<dbReference type="GO" id="GO:0061599">
    <property type="term" value="F:molybdopterin molybdotransferase activity"/>
    <property type="evidence" value="ECO:0007669"/>
    <property type="project" value="UniProtKB-UniRule"/>
</dbReference>
<dbReference type="FunFam" id="3.40.980.10:FF:000004">
    <property type="entry name" value="Molybdopterin molybdenumtransferase"/>
    <property type="match status" value="1"/>
</dbReference>
<dbReference type="GO" id="GO:0046872">
    <property type="term" value="F:metal ion binding"/>
    <property type="evidence" value="ECO:0007669"/>
    <property type="project" value="UniProtKB-UniRule"/>
</dbReference>
<dbReference type="PANTHER" id="PTHR10192">
    <property type="entry name" value="MOLYBDOPTERIN BIOSYNTHESIS PROTEIN"/>
    <property type="match status" value="1"/>
</dbReference>
<dbReference type="InterPro" id="IPR001453">
    <property type="entry name" value="MoaB/Mog_dom"/>
</dbReference>
<evidence type="ECO:0000256" key="1">
    <source>
        <dbReference type="ARBA" id="ARBA00001946"/>
    </source>
</evidence>
<dbReference type="Pfam" id="PF03453">
    <property type="entry name" value="MoeA_N"/>
    <property type="match status" value="1"/>
</dbReference>